<protein>
    <submittedName>
        <fullName evidence="1">Uncharacterized protein</fullName>
    </submittedName>
</protein>
<dbReference type="OrthoDB" id="850979at2"/>
<dbReference type="RefSeq" id="WP_147920087.1">
    <property type="nucleotide sequence ID" value="NZ_VRTY01000005.1"/>
</dbReference>
<accession>A0A5C8KAF8</accession>
<organism evidence="1 2">
    <name type="scientific">Pontibacter qinzhouensis</name>
    <dbReference type="NCBI Taxonomy" id="2603253"/>
    <lineage>
        <taxon>Bacteria</taxon>
        <taxon>Pseudomonadati</taxon>
        <taxon>Bacteroidota</taxon>
        <taxon>Cytophagia</taxon>
        <taxon>Cytophagales</taxon>
        <taxon>Hymenobacteraceae</taxon>
        <taxon>Pontibacter</taxon>
    </lineage>
</organism>
<evidence type="ECO:0000313" key="2">
    <source>
        <dbReference type="Proteomes" id="UP000321926"/>
    </source>
</evidence>
<keyword evidence="2" id="KW-1185">Reference proteome</keyword>
<proteinExistence type="predicted"/>
<name>A0A5C8KAF8_9BACT</name>
<dbReference type="AlphaFoldDB" id="A0A5C8KAF8"/>
<comment type="caution">
    <text evidence="1">The sequence shown here is derived from an EMBL/GenBank/DDBJ whole genome shotgun (WGS) entry which is preliminary data.</text>
</comment>
<sequence>MPVLHILLPLLISFFTPEPATLLLQQDIAKDYQLLQGGQYFISDNTSSSPSLRTIESDLQLFQVVASVDLGSAQYSTNSSGRHQIKKWNFQEGDLKALYQIESTLALDTTVAVRYLDNKPPTQQHLKNTFRFRTYVVATTSAPDRLLYITEADQGLILYRMDIRQVEMVYSKQKEGLSAALPAFIAEIDQLVTQLPE</sequence>
<dbReference type="EMBL" id="VRTY01000005">
    <property type="protein sequence ID" value="TXK52059.1"/>
    <property type="molecule type" value="Genomic_DNA"/>
</dbReference>
<gene>
    <name evidence="1" type="ORF">FVR03_01985</name>
</gene>
<reference evidence="1 2" key="1">
    <citation type="submission" date="2019-08" db="EMBL/GenBank/DDBJ databases">
        <authorList>
            <person name="Shi S."/>
        </authorList>
    </citation>
    <scope>NUCLEOTIDE SEQUENCE [LARGE SCALE GENOMIC DNA]</scope>
    <source>
        <strain evidence="1 2">GY10130</strain>
    </source>
</reference>
<evidence type="ECO:0000313" key="1">
    <source>
        <dbReference type="EMBL" id="TXK52059.1"/>
    </source>
</evidence>
<dbReference type="Proteomes" id="UP000321926">
    <property type="component" value="Unassembled WGS sequence"/>
</dbReference>